<keyword evidence="5" id="KW-1133">Transmembrane helix</keyword>
<keyword evidence="7" id="KW-0472">Membrane</keyword>
<dbReference type="Proteomes" id="UP000694845">
    <property type="component" value="Unplaced"/>
</dbReference>
<evidence type="ECO:0000256" key="4">
    <source>
        <dbReference type="ARBA" id="ARBA00022729"/>
    </source>
</evidence>
<feature type="domain" description="Receptor ligand binding region" evidence="13">
    <location>
        <begin position="57"/>
        <end position="293"/>
    </location>
</feature>
<keyword evidence="4 12" id="KW-0732">Signal</keyword>
<organism evidence="14 15">
    <name type="scientific">Acanthaster planci</name>
    <name type="common">Crown-of-thorns starfish</name>
    <dbReference type="NCBI Taxonomy" id="133434"/>
    <lineage>
        <taxon>Eukaryota</taxon>
        <taxon>Metazoa</taxon>
        <taxon>Echinodermata</taxon>
        <taxon>Eleutherozoa</taxon>
        <taxon>Asterozoa</taxon>
        <taxon>Asteroidea</taxon>
        <taxon>Valvatacea</taxon>
        <taxon>Valvatida</taxon>
        <taxon>Acanthasteridae</taxon>
        <taxon>Acanthaster</taxon>
    </lineage>
</organism>
<evidence type="ECO:0000256" key="7">
    <source>
        <dbReference type="ARBA" id="ARBA00023136"/>
    </source>
</evidence>
<keyword evidence="6" id="KW-0297">G-protein coupled receptor</keyword>
<evidence type="ECO:0000256" key="9">
    <source>
        <dbReference type="ARBA" id="ARBA00023180"/>
    </source>
</evidence>
<evidence type="ECO:0000313" key="14">
    <source>
        <dbReference type="Proteomes" id="UP000694845"/>
    </source>
</evidence>
<dbReference type="AlphaFoldDB" id="A0A8B7XUD5"/>
<dbReference type="GeneID" id="110975575"/>
<proteinExistence type="predicted"/>
<keyword evidence="14" id="KW-1185">Reference proteome</keyword>
<dbReference type="PRINTS" id="PR01176">
    <property type="entry name" value="GABABRECEPTR"/>
</dbReference>
<evidence type="ECO:0000313" key="15">
    <source>
        <dbReference type="RefSeq" id="XP_022083852.1"/>
    </source>
</evidence>
<evidence type="ECO:0000256" key="3">
    <source>
        <dbReference type="ARBA" id="ARBA00022692"/>
    </source>
</evidence>
<feature type="chain" id="PRO_5034206456" description="Gamma-aminobutyric acid type B receptor subunit 2" evidence="12">
    <location>
        <begin position="22"/>
        <end position="311"/>
    </location>
</feature>
<comment type="subcellular location">
    <subcellularLocation>
        <location evidence="1">Cell membrane</location>
        <topology evidence="1">Multi-pass membrane protein</topology>
    </subcellularLocation>
</comment>
<dbReference type="RefSeq" id="XP_022083852.1">
    <property type="nucleotide sequence ID" value="XM_022228160.1"/>
</dbReference>
<reference evidence="15" key="1">
    <citation type="submission" date="2025-08" db="UniProtKB">
        <authorList>
            <consortium name="RefSeq"/>
        </authorList>
    </citation>
    <scope>IDENTIFICATION</scope>
</reference>
<gene>
    <name evidence="15" type="primary">LOC110975575</name>
</gene>
<dbReference type="Pfam" id="PF01094">
    <property type="entry name" value="ANF_receptor"/>
    <property type="match status" value="1"/>
</dbReference>
<evidence type="ECO:0000256" key="12">
    <source>
        <dbReference type="SAM" id="SignalP"/>
    </source>
</evidence>
<dbReference type="OMA" id="MEANIEI"/>
<dbReference type="CDD" id="cd06366">
    <property type="entry name" value="PBP1_GABAb_receptor"/>
    <property type="match status" value="1"/>
</dbReference>
<dbReference type="OrthoDB" id="17569at2759"/>
<dbReference type="InterPro" id="IPR001828">
    <property type="entry name" value="ANF_lig-bd_rcpt"/>
</dbReference>
<evidence type="ECO:0000256" key="6">
    <source>
        <dbReference type="ARBA" id="ARBA00023040"/>
    </source>
</evidence>
<dbReference type="KEGG" id="aplc:110975575"/>
<keyword evidence="2" id="KW-1003">Cell membrane</keyword>
<evidence type="ECO:0000256" key="2">
    <source>
        <dbReference type="ARBA" id="ARBA00022475"/>
    </source>
</evidence>
<keyword evidence="3" id="KW-0812">Transmembrane</keyword>
<sequence length="311" mass="34923">MPVSVFLRSFVVLVAVHGCSGSTQAAHQAPLHIGGLFPLSEKDGWSRFFGHSALVGAKRAIEDINKRNDVLPNYTLVLHVADTEGSMPVALNKFYEFTYKPPVKVAIFGPMLSSLTEVVAEVIGKWNIVEMSPAASSPVLSERERYPHIYRMITSAAGFSSAEFRMCRLFGWDKIATLHETTEPHVGAINELQRLASESNLSIIAAESFYKDPFEAMERLKRKDVRIIVASFYERMARKVFCSIFKLGMYGPNYVWMIPGYYSNGWWMTTEEGLDCTPDELKRATEGYLTIAYSKYGRSDHPGIGGRHFNI</sequence>
<dbReference type="InterPro" id="IPR002455">
    <property type="entry name" value="GPCR3_GABA-B"/>
</dbReference>
<evidence type="ECO:0000256" key="5">
    <source>
        <dbReference type="ARBA" id="ARBA00022989"/>
    </source>
</evidence>
<evidence type="ECO:0000256" key="10">
    <source>
        <dbReference type="ARBA" id="ARBA00023224"/>
    </source>
</evidence>
<evidence type="ECO:0000256" key="1">
    <source>
        <dbReference type="ARBA" id="ARBA00004651"/>
    </source>
</evidence>
<protein>
    <recommendedName>
        <fullName evidence="11">Gamma-aminobutyric acid type B receptor subunit 2</fullName>
    </recommendedName>
</protein>
<dbReference type="PANTHER" id="PTHR10519">
    <property type="entry name" value="GABA-B RECEPTOR"/>
    <property type="match status" value="1"/>
</dbReference>
<dbReference type="FunFam" id="3.40.50.2300:FF:000063">
    <property type="entry name" value="Gamma-aminobutyric acid type B receptor subunit"/>
    <property type="match status" value="1"/>
</dbReference>
<dbReference type="InterPro" id="IPR028082">
    <property type="entry name" value="Peripla_BP_I"/>
</dbReference>
<dbReference type="GO" id="GO:0007214">
    <property type="term" value="P:gamma-aminobutyric acid signaling pathway"/>
    <property type="evidence" value="ECO:0007669"/>
    <property type="project" value="TreeGrafter"/>
</dbReference>
<dbReference type="PANTHER" id="PTHR10519:SF79">
    <property type="entry name" value="RECEPTOR LIGAND BINDING REGION DOMAIN-CONTAINING PROTEIN"/>
    <property type="match status" value="1"/>
</dbReference>
<name>A0A8B7XUD5_ACAPL</name>
<evidence type="ECO:0000259" key="13">
    <source>
        <dbReference type="Pfam" id="PF01094"/>
    </source>
</evidence>
<keyword evidence="10" id="KW-0807">Transducer</keyword>
<keyword evidence="8" id="KW-0675">Receptor</keyword>
<keyword evidence="9" id="KW-0325">Glycoprotein</keyword>
<dbReference type="GO" id="GO:0004965">
    <property type="term" value="F:G protein-coupled GABA receptor activity"/>
    <property type="evidence" value="ECO:0007669"/>
    <property type="project" value="InterPro"/>
</dbReference>
<evidence type="ECO:0000256" key="8">
    <source>
        <dbReference type="ARBA" id="ARBA00023170"/>
    </source>
</evidence>
<evidence type="ECO:0000256" key="11">
    <source>
        <dbReference type="ARBA" id="ARBA00073785"/>
    </source>
</evidence>
<dbReference type="SUPFAM" id="SSF53822">
    <property type="entry name" value="Periplasmic binding protein-like I"/>
    <property type="match status" value="1"/>
</dbReference>
<dbReference type="Gene3D" id="3.40.50.2300">
    <property type="match status" value="2"/>
</dbReference>
<dbReference type="GO" id="GO:0038039">
    <property type="term" value="C:G protein-coupled receptor heterodimeric complex"/>
    <property type="evidence" value="ECO:0007669"/>
    <property type="project" value="TreeGrafter"/>
</dbReference>
<accession>A0A8B7XUD5</accession>
<feature type="signal peptide" evidence="12">
    <location>
        <begin position="1"/>
        <end position="21"/>
    </location>
</feature>